<dbReference type="EMBL" id="BT061523">
    <property type="protein sequence ID" value="ACN26220.1"/>
    <property type="molecule type" value="mRNA"/>
</dbReference>
<proteinExistence type="evidence at transcript level"/>
<evidence type="ECO:0000313" key="1">
    <source>
        <dbReference type="EMBL" id="ACN26220.1"/>
    </source>
</evidence>
<protein>
    <submittedName>
        <fullName evidence="1">Uncharacterized protein</fullName>
    </submittedName>
</protein>
<dbReference type="AlphaFoldDB" id="C0HGR7"/>
<organism evidence="1">
    <name type="scientific">Zea mays</name>
    <name type="common">Maize</name>
    <dbReference type="NCBI Taxonomy" id="4577"/>
    <lineage>
        <taxon>Eukaryota</taxon>
        <taxon>Viridiplantae</taxon>
        <taxon>Streptophyta</taxon>
        <taxon>Embryophyta</taxon>
        <taxon>Tracheophyta</taxon>
        <taxon>Spermatophyta</taxon>
        <taxon>Magnoliopsida</taxon>
        <taxon>Liliopsida</taxon>
        <taxon>Poales</taxon>
        <taxon>Poaceae</taxon>
        <taxon>PACMAD clade</taxon>
        <taxon>Panicoideae</taxon>
        <taxon>Andropogonodae</taxon>
        <taxon>Andropogoneae</taxon>
        <taxon>Tripsacinae</taxon>
        <taxon>Zea</taxon>
    </lineage>
</organism>
<dbReference type="HOGENOM" id="CLU_2658073_0_0_1"/>
<name>C0HGR7_MAIZE</name>
<accession>C0HGR7</accession>
<reference evidence="1" key="2">
    <citation type="submission" date="2012-06" db="EMBL/GenBank/DDBJ databases">
        <authorList>
            <person name="Yu Y."/>
            <person name="Currie J."/>
            <person name="Lomeli R."/>
            <person name="Angelova A."/>
            <person name="Collura K."/>
            <person name="Wissotski M."/>
            <person name="Campos D."/>
            <person name="Kudrna D."/>
            <person name="Golser W."/>
            <person name="Ashely E."/>
            <person name="Descour A."/>
            <person name="Fernandes J."/>
            <person name="Soderlund C."/>
            <person name="Walbot V."/>
        </authorList>
    </citation>
    <scope>NUCLEOTIDE SEQUENCE</scope>
    <source>
        <strain evidence="1">B73</strain>
    </source>
</reference>
<sequence length="76" mass="8891">MLVKWSYRFNVTLIKTHSECHCCNNHSYFIRAKKLMYTIPILLKKSIVVPLLSSESNLLEIRDVFIKCVGPSYRIS</sequence>
<reference evidence="1" key="1">
    <citation type="journal article" date="2009" name="PLoS Genet.">
        <title>Sequencing, mapping, and analysis of 27,455 maize full-length cDNAs.</title>
        <authorList>
            <person name="Soderlund C."/>
            <person name="Descour A."/>
            <person name="Kudrna D."/>
            <person name="Bomhoff M."/>
            <person name="Boyd L."/>
            <person name="Currie J."/>
            <person name="Angelova A."/>
            <person name="Collura K."/>
            <person name="Wissotski M."/>
            <person name="Ashley E."/>
            <person name="Morrow D."/>
            <person name="Fernandes J."/>
            <person name="Walbot V."/>
            <person name="Yu Y."/>
        </authorList>
    </citation>
    <scope>NUCLEOTIDE SEQUENCE</scope>
    <source>
        <strain evidence="1">B73</strain>
    </source>
</reference>